<keyword evidence="3" id="KW-1185">Reference proteome</keyword>
<dbReference type="KEGG" id="cdet:87946940"/>
<dbReference type="AlphaFoldDB" id="A0AAX4IPQ9"/>
<dbReference type="InterPro" id="IPR010730">
    <property type="entry name" value="HET"/>
</dbReference>
<reference evidence="3" key="1">
    <citation type="journal article" date="2023" name="bioRxiv">
        <title>Complete genome of the Medicago anthracnose fungus, Colletotrichum destructivum, reveals a mini-chromosome-like region within a core chromosome.</title>
        <authorList>
            <person name="Lapalu N."/>
            <person name="Simon A."/>
            <person name="Lu A."/>
            <person name="Plaumann P.-L."/>
            <person name="Amselem J."/>
            <person name="Pigne S."/>
            <person name="Auger A."/>
            <person name="Koch C."/>
            <person name="Dallery J.-F."/>
            <person name="O'Connell R.J."/>
        </authorList>
    </citation>
    <scope>NUCLEOTIDE SEQUENCE [LARGE SCALE GENOMIC DNA]</scope>
    <source>
        <strain evidence="3">CBS 520.97</strain>
    </source>
</reference>
<dbReference type="Pfam" id="PF06985">
    <property type="entry name" value="HET"/>
    <property type="match status" value="1"/>
</dbReference>
<feature type="domain" description="Heterokaryon incompatibility" evidence="1">
    <location>
        <begin position="77"/>
        <end position="138"/>
    </location>
</feature>
<organism evidence="2 3">
    <name type="scientific">Colletotrichum destructivum</name>
    <dbReference type="NCBI Taxonomy" id="34406"/>
    <lineage>
        <taxon>Eukaryota</taxon>
        <taxon>Fungi</taxon>
        <taxon>Dikarya</taxon>
        <taxon>Ascomycota</taxon>
        <taxon>Pezizomycotina</taxon>
        <taxon>Sordariomycetes</taxon>
        <taxon>Hypocreomycetidae</taxon>
        <taxon>Glomerellales</taxon>
        <taxon>Glomerellaceae</taxon>
        <taxon>Colletotrichum</taxon>
        <taxon>Colletotrichum destructivum species complex</taxon>
    </lineage>
</organism>
<proteinExistence type="predicted"/>
<protein>
    <submittedName>
        <fullName evidence="2">Heterokaryon incompatibility</fullName>
    </submittedName>
</protein>
<evidence type="ECO:0000313" key="3">
    <source>
        <dbReference type="Proteomes" id="UP001322277"/>
    </source>
</evidence>
<gene>
    <name evidence="2" type="ORF">CDEST_10438</name>
</gene>
<dbReference type="RefSeq" id="XP_062782647.1">
    <property type="nucleotide sequence ID" value="XM_062926596.1"/>
</dbReference>
<dbReference type="Proteomes" id="UP001322277">
    <property type="component" value="Chromosome 6"/>
</dbReference>
<accession>A0AAX4IPQ9</accession>
<dbReference type="PANTHER" id="PTHR33112">
    <property type="entry name" value="DOMAIN PROTEIN, PUTATIVE-RELATED"/>
    <property type="match status" value="1"/>
</dbReference>
<evidence type="ECO:0000259" key="1">
    <source>
        <dbReference type="Pfam" id="PF06985"/>
    </source>
</evidence>
<name>A0AAX4IPQ9_9PEZI</name>
<evidence type="ECO:0000313" key="2">
    <source>
        <dbReference type="EMBL" id="WQF85424.1"/>
    </source>
</evidence>
<dbReference type="EMBL" id="CP137310">
    <property type="protein sequence ID" value="WQF85424.1"/>
    <property type="molecule type" value="Genomic_DNA"/>
</dbReference>
<dbReference type="GeneID" id="87946940"/>
<sequence>MKVRRLTPTYMEQFNPLEVESLLLPSGWGGLRRQTILAHDLCHHCEPGQAASKPPGHRSRECTAVVVQHGPYRRGTRFSDQPETFGDLVSVARHFCIRLAWIDRFCIIHDSRGNRKVEAPIMKRIYAKAACNVAVWALQHGAYQIYAVVYTVG</sequence>
<dbReference type="PANTHER" id="PTHR33112:SF10">
    <property type="entry name" value="TOL"/>
    <property type="match status" value="1"/>
</dbReference>